<keyword evidence="7" id="KW-1185">Reference proteome</keyword>
<comment type="caution">
    <text evidence="6">The sequence shown here is derived from an EMBL/GenBank/DDBJ whole genome shotgun (WGS) entry which is preliminary data.</text>
</comment>
<name>A0ABN7WIM2_GIGMA</name>
<dbReference type="Pfam" id="PF02883">
    <property type="entry name" value="Alpha_adaptinC2"/>
    <property type="match status" value="1"/>
</dbReference>
<keyword evidence="3" id="KW-0653">Protein transport</keyword>
<evidence type="ECO:0000259" key="5">
    <source>
        <dbReference type="PROSITE" id="PS50180"/>
    </source>
</evidence>
<sequence>MSSDDTKSESVNNSDDSEIIVRTIVSGASFSSWESFEENMDNETGNVTRWCFECEFLGNSKTKCRIDERFIITKNLQKLGLAPTQNAQQMNALDCLGLLGLGGAGILSQSSTISTFTFTDSNNSNILNIEVTFHNVGIGITVQNLLFQAAISKTQKLQMQPPSSTGILPSAIAQQTICVTNLQK</sequence>
<keyword evidence="2" id="KW-0813">Transport</keyword>
<evidence type="ECO:0000313" key="7">
    <source>
        <dbReference type="Proteomes" id="UP000789901"/>
    </source>
</evidence>
<evidence type="ECO:0000256" key="4">
    <source>
        <dbReference type="ARBA" id="ARBA00023034"/>
    </source>
</evidence>
<dbReference type="EMBL" id="CAJVQB010046486">
    <property type="protein sequence ID" value="CAG8833003.1"/>
    <property type="molecule type" value="Genomic_DNA"/>
</dbReference>
<evidence type="ECO:0000256" key="1">
    <source>
        <dbReference type="ARBA" id="ARBA00004555"/>
    </source>
</evidence>
<feature type="non-terminal residue" evidence="6">
    <location>
        <position position="184"/>
    </location>
</feature>
<protein>
    <submittedName>
        <fullName evidence="6">46141_t:CDS:1</fullName>
    </submittedName>
</protein>
<dbReference type="InterPro" id="IPR013041">
    <property type="entry name" value="Clathrin_app_Ig-like_sf"/>
</dbReference>
<dbReference type="InterPro" id="IPR008153">
    <property type="entry name" value="GAE_dom"/>
</dbReference>
<feature type="domain" description="GAE" evidence="5">
    <location>
        <begin position="99"/>
        <end position="184"/>
    </location>
</feature>
<dbReference type="SUPFAM" id="SSF49348">
    <property type="entry name" value="Clathrin adaptor appendage domain"/>
    <property type="match status" value="1"/>
</dbReference>
<evidence type="ECO:0000256" key="2">
    <source>
        <dbReference type="ARBA" id="ARBA00022448"/>
    </source>
</evidence>
<comment type="subcellular location">
    <subcellularLocation>
        <location evidence="1">Golgi apparatus</location>
    </subcellularLocation>
</comment>
<reference evidence="6 7" key="1">
    <citation type="submission" date="2021-06" db="EMBL/GenBank/DDBJ databases">
        <authorList>
            <person name="Kallberg Y."/>
            <person name="Tangrot J."/>
            <person name="Rosling A."/>
        </authorList>
    </citation>
    <scope>NUCLEOTIDE SEQUENCE [LARGE SCALE GENOMIC DNA]</scope>
    <source>
        <strain evidence="6 7">120-4 pot B 10/14</strain>
    </source>
</reference>
<organism evidence="6 7">
    <name type="scientific">Gigaspora margarita</name>
    <dbReference type="NCBI Taxonomy" id="4874"/>
    <lineage>
        <taxon>Eukaryota</taxon>
        <taxon>Fungi</taxon>
        <taxon>Fungi incertae sedis</taxon>
        <taxon>Mucoromycota</taxon>
        <taxon>Glomeromycotina</taxon>
        <taxon>Glomeromycetes</taxon>
        <taxon>Diversisporales</taxon>
        <taxon>Gigasporaceae</taxon>
        <taxon>Gigaspora</taxon>
    </lineage>
</organism>
<dbReference type="PROSITE" id="PS50180">
    <property type="entry name" value="GAE"/>
    <property type="match status" value="1"/>
</dbReference>
<dbReference type="Proteomes" id="UP000789901">
    <property type="component" value="Unassembled WGS sequence"/>
</dbReference>
<proteinExistence type="predicted"/>
<keyword evidence="4" id="KW-0333">Golgi apparatus</keyword>
<evidence type="ECO:0000313" key="6">
    <source>
        <dbReference type="EMBL" id="CAG8833003.1"/>
    </source>
</evidence>
<evidence type="ECO:0000256" key="3">
    <source>
        <dbReference type="ARBA" id="ARBA00022927"/>
    </source>
</evidence>
<dbReference type="InterPro" id="IPR008152">
    <property type="entry name" value="Clathrin_a/b/g-adaptin_app_Ig"/>
</dbReference>
<accession>A0ABN7WIM2</accession>
<gene>
    <name evidence="6" type="ORF">GMARGA_LOCUS31331</name>
</gene>
<dbReference type="Gene3D" id="2.60.40.1230">
    <property type="match status" value="1"/>
</dbReference>